<proteinExistence type="predicted"/>
<accession>A0A397JIQ7</accession>
<gene>
    <name evidence="1" type="ORF">Glove_48g34</name>
</gene>
<dbReference type="AlphaFoldDB" id="A0A397JIQ7"/>
<dbReference type="EMBL" id="PQFF01000045">
    <property type="protein sequence ID" value="RHZ86668.1"/>
    <property type="molecule type" value="Genomic_DNA"/>
</dbReference>
<organism evidence="1 2">
    <name type="scientific">Diversispora epigaea</name>
    <dbReference type="NCBI Taxonomy" id="1348612"/>
    <lineage>
        <taxon>Eukaryota</taxon>
        <taxon>Fungi</taxon>
        <taxon>Fungi incertae sedis</taxon>
        <taxon>Mucoromycota</taxon>
        <taxon>Glomeromycotina</taxon>
        <taxon>Glomeromycetes</taxon>
        <taxon>Diversisporales</taxon>
        <taxon>Diversisporaceae</taxon>
        <taxon>Diversispora</taxon>
    </lineage>
</organism>
<sequence length="179" mass="20735">MLVPKFLRLIMKDLRSCSLRLMTLLTSLKSLFQTPILQYEYDGFLNQSMKNPCTSEDLNILFRISETESACKFIAKIVCAPILNNPPPRNGTKDSYVSFWDVNIRFPLEFLISDGISVRNSSYNTNTFSKRPDFCFILNNVCPFRGEEKSLNNNEDPKSELRNKFCWIYDPAPYILAFT</sequence>
<evidence type="ECO:0000313" key="2">
    <source>
        <dbReference type="Proteomes" id="UP000266861"/>
    </source>
</evidence>
<keyword evidence="2" id="KW-1185">Reference proteome</keyword>
<dbReference type="Proteomes" id="UP000266861">
    <property type="component" value="Unassembled WGS sequence"/>
</dbReference>
<name>A0A397JIQ7_9GLOM</name>
<comment type="caution">
    <text evidence="1">The sequence shown here is derived from an EMBL/GenBank/DDBJ whole genome shotgun (WGS) entry which is preliminary data.</text>
</comment>
<reference evidence="1 2" key="1">
    <citation type="submission" date="2018-08" db="EMBL/GenBank/DDBJ databases">
        <title>Genome and evolution of the arbuscular mycorrhizal fungus Diversispora epigaea (formerly Glomus versiforme) and its bacterial endosymbionts.</title>
        <authorList>
            <person name="Sun X."/>
            <person name="Fei Z."/>
            <person name="Harrison M."/>
        </authorList>
    </citation>
    <scope>NUCLEOTIDE SEQUENCE [LARGE SCALE GENOMIC DNA]</scope>
    <source>
        <strain evidence="1 2">IT104</strain>
    </source>
</reference>
<protein>
    <submittedName>
        <fullName evidence="1">Uncharacterized protein</fullName>
    </submittedName>
</protein>
<dbReference type="OrthoDB" id="2444310at2759"/>
<evidence type="ECO:0000313" key="1">
    <source>
        <dbReference type="EMBL" id="RHZ86668.1"/>
    </source>
</evidence>